<dbReference type="EMBL" id="CP059572">
    <property type="protein sequence ID" value="QXJ21479.1"/>
    <property type="molecule type" value="Genomic_DNA"/>
</dbReference>
<feature type="domain" description="HTH cro/C1-type" evidence="2">
    <location>
        <begin position="42"/>
        <end position="94"/>
    </location>
</feature>
<name>A0ABX8QRN7_9ACTN</name>
<dbReference type="InterPro" id="IPR010982">
    <property type="entry name" value="Lambda_DNA-bd_dom_sf"/>
</dbReference>
<dbReference type="Gene3D" id="1.10.260.40">
    <property type="entry name" value="lambda repressor-like DNA-binding domains"/>
    <property type="match status" value="1"/>
</dbReference>
<keyword evidence="4" id="KW-1185">Reference proteome</keyword>
<reference evidence="3" key="1">
    <citation type="submission" date="2020-07" db="EMBL/GenBank/DDBJ databases">
        <authorList>
            <person name="Tarantini F.S."/>
            <person name="Hong K.W."/>
            <person name="Chan K.G."/>
        </authorList>
    </citation>
    <scope>NUCLEOTIDE SEQUENCE</scope>
    <source>
        <strain evidence="3">32-07</strain>
    </source>
</reference>
<evidence type="ECO:0000313" key="4">
    <source>
        <dbReference type="Proteomes" id="UP001049518"/>
    </source>
</evidence>
<organism evidence="3 4">
    <name type="scientific">Actinomadura graeca</name>
    <dbReference type="NCBI Taxonomy" id="2750812"/>
    <lineage>
        <taxon>Bacteria</taxon>
        <taxon>Bacillati</taxon>
        <taxon>Actinomycetota</taxon>
        <taxon>Actinomycetes</taxon>
        <taxon>Streptosporangiales</taxon>
        <taxon>Thermomonosporaceae</taxon>
        <taxon>Actinomadura</taxon>
    </lineage>
</organism>
<gene>
    <name evidence="3" type="ORF">AGRA3207_002337</name>
</gene>
<dbReference type="InterPro" id="IPR001387">
    <property type="entry name" value="Cro/C1-type_HTH"/>
</dbReference>
<feature type="region of interest" description="Disordered" evidence="1">
    <location>
        <begin position="1"/>
        <end position="31"/>
    </location>
</feature>
<feature type="compositionally biased region" description="Basic residues" evidence="1">
    <location>
        <begin position="99"/>
        <end position="109"/>
    </location>
</feature>
<protein>
    <submittedName>
        <fullName evidence="3">Helix-turn-helix domain-containing protein</fullName>
    </submittedName>
</protein>
<feature type="region of interest" description="Disordered" evidence="1">
    <location>
        <begin position="98"/>
        <end position="132"/>
    </location>
</feature>
<evidence type="ECO:0000313" key="3">
    <source>
        <dbReference type="EMBL" id="QXJ21479.1"/>
    </source>
</evidence>
<sequence length="454" mass="49080">MKVLPRVAPQGRGRETQLLATDGNRMPPSPEEITETAFAERFRALRSERGISLRELAERVSFDAGHLSRVSNGARPSVKLAKVLDEALGAAGTLARLRCPPRPRPIKVRSRPEDDSAGTVEPSPTPHDWGDDEVKRRAATRMFTALGAGQMIPPGVLERIMSDVVNTLDAPPDLTDWEKAVEEYHHTIDTQPWGAFIPDLTADIIAVGGILSRKRYPPAAQADLLRVSARLSALLAVQFDDVGQRRAARTSWDVARRAAHASGDRNLLAWVIGREAKVALWTSRADDAITSLADRVTHLAGEKPSAPAAMAGITQLTLAARKRDGAATQAAVQRLSETAESGATSEWVLRWWEAYAYALTNDPRAGAILDRALALSPPNALVPVVNLQVIRALVLVRQGTSGEGLRHALASLDGAKPNTTQRRLAAELLAMLPSQDRRLPEARDVRALAAGLTV</sequence>
<accession>A0ABX8QRN7</accession>
<dbReference type="SUPFAM" id="SSF47413">
    <property type="entry name" value="lambda repressor-like DNA-binding domains"/>
    <property type="match status" value="1"/>
</dbReference>
<dbReference type="Proteomes" id="UP001049518">
    <property type="component" value="Chromosome"/>
</dbReference>
<evidence type="ECO:0000259" key="2">
    <source>
        <dbReference type="PROSITE" id="PS50943"/>
    </source>
</evidence>
<evidence type="ECO:0000256" key="1">
    <source>
        <dbReference type="SAM" id="MobiDB-lite"/>
    </source>
</evidence>
<dbReference type="CDD" id="cd00093">
    <property type="entry name" value="HTH_XRE"/>
    <property type="match status" value="1"/>
</dbReference>
<dbReference type="Pfam" id="PF13560">
    <property type="entry name" value="HTH_31"/>
    <property type="match status" value="1"/>
</dbReference>
<dbReference type="SMART" id="SM00530">
    <property type="entry name" value="HTH_XRE"/>
    <property type="match status" value="1"/>
</dbReference>
<dbReference type="PROSITE" id="PS50943">
    <property type="entry name" value="HTH_CROC1"/>
    <property type="match status" value="1"/>
</dbReference>
<proteinExistence type="predicted"/>